<keyword evidence="1" id="KW-0472">Membrane</keyword>
<dbReference type="STRING" id="344882.ABB29_00720"/>
<protein>
    <recommendedName>
        <fullName evidence="4">Carboxypeptidase regulatory-like domain-containing protein</fullName>
    </recommendedName>
</protein>
<proteinExistence type="predicted"/>
<dbReference type="PATRIC" id="fig|344882.3.peg.148"/>
<evidence type="ECO:0000256" key="1">
    <source>
        <dbReference type="SAM" id="Phobius"/>
    </source>
</evidence>
<evidence type="ECO:0008006" key="4">
    <source>
        <dbReference type="Google" id="ProtNLM"/>
    </source>
</evidence>
<dbReference type="OrthoDB" id="7199749at2"/>
<reference evidence="2 3" key="1">
    <citation type="submission" date="2015-05" db="EMBL/GenBank/DDBJ databases">
        <title>Genome sequencing and analysis of members of genus Stenotrophomonas.</title>
        <authorList>
            <person name="Patil P.P."/>
            <person name="Midha S."/>
            <person name="Patil P.B."/>
        </authorList>
    </citation>
    <scope>NUCLEOTIDE SEQUENCE [LARGE SCALE GENOMIC DNA]</scope>
    <source>
        <strain evidence="2 3">DSM 21858</strain>
    </source>
</reference>
<keyword evidence="1" id="KW-0812">Transmembrane</keyword>
<evidence type="ECO:0000313" key="3">
    <source>
        <dbReference type="Proteomes" id="UP000052052"/>
    </source>
</evidence>
<feature type="transmembrane region" description="Helical" evidence="1">
    <location>
        <begin position="45"/>
        <end position="64"/>
    </location>
</feature>
<feature type="transmembrane region" description="Helical" evidence="1">
    <location>
        <begin position="6"/>
        <end position="25"/>
    </location>
</feature>
<sequence>MNMPMPASAAIAMAALLLLSVLSCVRIGYWQWRAGPTQRARHWRVALLLLLQPLLAGLLYLALFPPDIATRAGHMRVSTAHADAVQSSSRDTGAGEVRVALPEAGPDSAAKRFPDLASALRAYPGTSSISVVGDGLIARDRDGWQPLSLQLQVPPLPNGIDALQLPPALAAGGRFVVSGHASTRAAAVLQLRDPGGHLVDRQTLPRSGHFQLHGVARSTGRMLFELRLLDDKGQRIEQLPVPLQVLPYRQPRVLLLAGAANPELKYLRRWASDAGIDLQVRIDAGGGAQLGDATVRVDREGLKAFDLLIIDDRAWSQLGAGARAAINQAVSEGMGLLLRATAALTAAQRQQWQALGLPVTGNGAVIDRVRLAPDADMATTDDAANSAAQASSLSVRRLRLPSDDSVPLLAGDKGQVLAAWRAHGQGRVALWPLSDTFTLVLAGHGDRHARLWSEALSTLARVDKSQASAAANEPIWQGDRIALCQLGDDARITDPTGAATRLLIDPVTGTRRCAGYWPQQAGWHVLRQGKDEQALFVYPADSGTTLQRARVQQASAQLASLPAAAATAGAGKPQPGNPWPWWLAWLLLAALGWWFERSRFGRRLPQS</sequence>
<evidence type="ECO:0000313" key="2">
    <source>
        <dbReference type="EMBL" id="KRG72020.1"/>
    </source>
</evidence>
<dbReference type="RefSeq" id="WP_057656688.1">
    <property type="nucleotide sequence ID" value="NZ_LDJL01000001.1"/>
</dbReference>
<comment type="caution">
    <text evidence="2">The sequence shown here is derived from an EMBL/GenBank/DDBJ whole genome shotgun (WGS) entry which is preliminary data.</text>
</comment>
<dbReference type="Gene3D" id="3.40.50.880">
    <property type="match status" value="1"/>
</dbReference>
<keyword evidence="1" id="KW-1133">Transmembrane helix</keyword>
<organism evidence="2 3">
    <name type="scientific">Pseudoxanthomonas dokdonensis</name>
    <dbReference type="NCBI Taxonomy" id="344882"/>
    <lineage>
        <taxon>Bacteria</taxon>
        <taxon>Pseudomonadati</taxon>
        <taxon>Pseudomonadota</taxon>
        <taxon>Gammaproteobacteria</taxon>
        <taxon>Lysobacterales</taxon>
        <taxon>Lysobacteraceae</taxon>
        <taxon>Pseudoxanthomonas</taxon>
    </lineage>
</organism>
<feature type="transmembrane region" description="Helical" evidence="1">
    <location>
        <begin position="579"/>
        <end position="595"/>
    </location>
</feature>
<accession>A0A0R0D241</accession>
<dbReference type="Proteomes" id="UP000052052">
    <property type="component" value="Unassembled WGS sequence"/>
</dbReference>
<dbReference type="AlphaFoldDB" id="A0A0R0D241"/>
<gene>
    <name evidence="2" type="ORF">ABB29_00720</name>
</gene>
<dbReference type="SUPFAM" id="SSF52317">
    <property type="entry name" value="Class I glutamine amidotransferase-like"/>
    <property type="match status" value="1"/>
</dbReference>
<keyword evidence="3" id="KW-1185">Reference proteome</keyword>
<name>A0A0R0D241_9GAMM</name>
<dbReference type="InterPro" id="IPR029062">
    <property type="entry name" value="Class_I_gatase-like"/>
</dbReference>
<dbReference type="EMBL" id="LDJL01000001">
    <property type="protein sequence ID" value="KRG72020.1"/>
    <property type="molecule type" value="Genomic_DNA"/>
</dbReference>